<keyword evidence="1" id="KW-0812">Transmembrane</keyword>
<dbReference type="EMBL" id="BK016227">
    <property type="protein sequence ID" value="DAG03332.1"/>
    <property type="molecule type" value="Genomic_DNA"/>
</dbReference>
<protein>
    <submittedName>
        <fullName evidence="2">Uncharacterized protein</fullName>
    </submittedName>
</protein>
<sequence>MLFNFILSYTKIKAGIILPFLIYIFKIFFVYFTWSYTLII</sequence>
<reference evidence="2" key="1">
    <citation type="journal article" date="2021" name="Proc. Natl. Acad. Sci. U.S.A.">
        <title>A Catalog of Tens of Thousands of Viruses from Human Metagenomes Reveals Hidden Associations with Chronic Diseases.</title>
        <authorList>
            <person name="Tisza M.J."/>
            <person name="Buck C.B."/>
        </authorList>
    </citation>
    <scope>NUCLEOTIDE SEQUENCE</scope>
    <source>
        <strain evidence="2">Ct6rT12</strain>
    </source>
</reference>
<evidence type="ECO:0000313" key="2">
    <source>
        <dbReference type="EMBL" id="DAG03332.1"/>
    </source>
</evidence>
<accession>A0A8S5V9D7</accession>
<name>A0A8S5V9D7_9CAUD</name>
<proteinExistence type="predicted"/>
<keyword evidence="1" id="KW-0472">Membrane</keyword>
<evidence type="ECO:0000256" key="1">
    <source>
        <dbReference type="SAM" id="Phobius"/>
    </source>
</evidence>
<feature type="transmembrane region" description="Helical" evidence="1">
    <location>
        <begin position="12"/>
        <end position="34"/>
    </location>
</feature>
<keyword evidence="1" id="KW-1133">Transmembrane helix</keyword>
<organism evidence="2">
    <name type="scientific">Siphoviridae sp. ct6rT12</name>
    <dbReference type="NCBI Taxonomy" id="2825346"/>
    <lineage>
        <taxon>Viruses</taxon>
        <taxon>Duplodnaviria</taxon>
        <taxon>Heunggongvirae</taxon>
        <taxon>Uroviricota</taxon>
        <taxon>Caudoviricetes</taxon>
    </lineage>
</organism>